<dbReference type="EMBL" id="OZ075118">
    <property type="protein sequence ID" value="CAL5090272.1"/>
    <property type="molecule type" value="Genomic_DNA"/>
</dbReference>
<evidence type="ECO:0000256" key="3">
    <source>
        <dbReference type="ARBA" id="ARBA00022801"/>
    </source>
</evidence>
<protein>
    <recommendedName>
        <fullName evidence="8">Helicase ATP-binding domain-containing protein</fullName>
    </recommendedName>
</protein>
<evidence type="ECO:0000259" key="8">
    <source>
        <dbReference type="SMART" id="SM00487"/>
    </source>
</evidence>
<comment type="similarity">
    <text evidence="1">Belongs to the DNA2/NAM7 helicase family.</text>
</comment>
<proteinExistence type="inferred from homology"/>
<dbReference type="SMART" id="SM00487">
    <property type="entry name" value="DEXDc"/>
    <property type="match status" value="1"/>
</dbReference>
<dbReference type="Proteomes" id="UP001497457">
    <property type="component" value="Chromosome 8b"/>
</dbReference>
<dbReference type="Pfam" id="PF21138">
    <property type="entry name" value="SMUBP-2_HCS1_1B"/>
    <property type="match status" value="1"/>
</dbReference>
<dbReference type="GO" id="GO:0005524">
    <property type="term" value="F:ATP binding"/>
    <property type="evidence" value="ECO:0007669"/>
    <property type="project" value="UniProtKB-KW"/>
</dbReference>
<evidence type="ECO:0000256" key="1">
    <source>
        <dbReference type="ARBA" id="ARBA00007913"/>
    </source>
</evidence>
<dbReference type="PANTHER" id="PTHR43788">
    <property type="entry name" value="DNA2/NAM7 HELICASE FAMILY MEMBER"/>
    <property type="match status" value="1"/>
</dbReference>
<evidence type="ECO:0000256" key="6">
    <source>
        <dbReference type="ARBA" id="ARBA00048432"/>
    </source>
</evidence>
<dbReference type="Pfam" id="PF13087">
    <property type="entry name" value="AAA_12"/>
    <property type="match status" value="1"/>
</dbReference>
<reference evidence="10" key="1">
    <citation type="submission" date="2024-06" db="EMBL/GenBank/DDBJ databases">
        <authorList>
            <person name="Ryan C."/>
        </authorList>
    </citation>
    <scope>NUCLEOTIDE SEQUENCE [LARGE SCALE GENOMIC DNA]</scope>
</reference>
<dbReference type="AlphaFoldDB" id="A0ABC9G9E6"/>
<evidence type="ECO:0000256" key="4">
    <source>
        <dbReference type="ARBA" id="ARBA00022806"/>
    </source>
</evidence>
<gene>
    <name evidence="9" type="ORF">URODEC1_LOCUS113804</name>
</gene>
<feature type="domain" description="Helicase ATP-binding" evidence="8">
    <location>
        <begin position="499"/>
        <end position="741"/>
    </location>
</feature>
<accession>A0ABC9G9E6</accession>
<keyword evidence="2" id="KW-0547">Nucleotide-binding</keyword>
<evidence type="ECO:0000313" key="9">
    <source>
        <dbReference type="EMBL" id="CAL5090272.1"/>
    </source>
</evidence>
<dbReference type="CDD" id="cd18044">
    <property type="entry name" value="DEXXQc_SMUBP2"/>
    <property type="match status" value="1"/>
</dbReference>
<dbReference type="InterPro" id="IPR041677">
    <property type="entry name" value="DNA2/NAM7_AAA_11"/>
</dbReference>
<comment type="catalytic activity">
    <reaction evidence="6">
        <text>ATP + H2O = ADP + phosphate + H(+)</text>
        <dbReference type="Rhea" id="RHEA:13065"/>
        <dbReference type="ChEBI" id="CHEBI:15377"/>
        <dbReference type="ChEBI" id="CHEBI:15378"/>
        <dbReference type="ChEBI" id="CHEBI:30616"/>
        <dbReference type="ChEBI" id="CHEBI:43474"/>
        <dbReference type="ChEBI" id="CHEBI:456216"/>
        <dbReference type="EC" id="3.6.4.12"/>
    </reaction>
    <physiologicalReaction direction="left-to-right" evidence="6">
        <dbReference type="Rhea" id="RHEA:13066"/>
    </physiologicalReaction>
</comment>
<organism evidence="9 10">
    <name type="scientific">Urochloa decumbens</name>
    <dbReference type="NCBI Taxonomy" id="240449"/>
    <lineage>
        <taxon>Eukaryota</taxon>
        <taxon>Viridiplantae</taxon>
        <taxon>Streptophyta</taxon>
        <taxon>Embryophyta</taxon>
        <taxon>Tracheophyta</taxon>
        <taxon>Spermatophyta</taxon>
        <taxon>Magnoliopsida</taxon>
        <taxon>Liliopsida</taxon>
        <taxon>Poales</taxon>
        <taxon>Poaceae</taxon>
        <taxon>PACMAD clade</taxon>
        <taxon>Panicoideae</taxon>
        <taxon>Panicodae</taxon>
        <taxon>Paniceae</taxon>
        <taxon>Melinidinae</taxon>
        <taxon>Urochloa</taxon>
    </lineage>
</organism>
<keyword evidence="5" id="KW-0067">ATP-binding</keyword>
<dbReference type="InterPro" id="IPR041679">
    <property type="entry name" value="DNA2/NAM7-like_C"/>
</dbReference>
<sequence length="979" mass="108295">MSPHLRPFRFLFSSYATVRLRRRKLKLLPLPDFTSCTGTAHISFYHQGHLRLVPSAVPCEQTLLAADCHSSSHHGPDDNGIRNKKRRRRWRKRKQTAKEEGECVPSEEELSIKMVKLYQSGDPLGKKDLGRHVVQWLKQGMHLMASKFASSEIQDDVKALSLAGGSADGHMGFVMQAQPYLSATPMPKGQEFLCLKASTHYPTLFDNFQRELHDVLLQQQNEGLITDWCSTQSWMLLKEVAKSAEHREAARRSRNPVMHGTLGISLDKTRLMQTKIDDFAKKMTDLLHLERDAELEFTQAELNATSMMDAKSEKPVHPVQYLVTHGQAQEQCDTFCNLKVISSSTGLSGLHLVLFRVEENHKLPPTRLSPGDMVCVRTCNSRGEVATSCMQGFVHNLGEDDCSITVALNSRRGDPTFSKLFGKSVRIDRIQALADAVTYERNCEALMLLQKRGLQKRNASIGVVATLFGDKEDVLKLEQNGMIDWGGPEVHDEALLERHNYNFDASQSKALALALNKERPVLVIQGPPGTGKTGLLSYLITCVVRQGERVLVTAPSNAAIDNIVEKLSSTGLNIVRVGNPSRISPSVVSRSLGEIVKGRLDKFTGEFERKKSDLRNDLKHCIQDDSLASGIRQLLKKLGKEYKKEEKETIREVLSNAEVVLSTNVGAADPLIRGSGSFDLVIIDEAGQAIEPSCWIPILQGKRCILAGDHRQLAPVVLSREAVECGLGISLLERASSLHDELLSTTLTMQYRMHDSIASWASNEMYDGLLKSSPSVASRLLVDYPFIKATWMTQCALILLDTRMPYGSLNIDCEENLDPAGTGSFYNSGEADIVAQYVLSLVRCGLPPTSIAVQSPYIAQVQMLRSRLEEYPLASGVEVSTIDSFQGREADAVVISMVRSNSLGAVGFLGDSRRMNVAITRARSHVAVVCDSSTIRNNAFLARFLHHIRKHGQVRHVEPGSLDGDFGLGFNPPTLPSLG</sequence>
<evidence type="ECO:0000256" key="5">
    <source>
        <dbReference type="ARBA" id="ARBA00022840"/>
    </source>
</evidence>
<dbReference type="GO" id="GO:0016787">
    <property type="term" value="F:hydrolase activity"/>
    <property type="evidence" value="ECO:0007669"/>
    <property type="project" value="UniProtKB-KW"/>
</dbReference>
<dbReference type="InterPro" id="IPR047187">
    <property type="entry name" value="SF1_C_Upf1"/>
</dbReference>
<dbReference type="Gene3D" id="2.40.30.270">
    <property type="match status" value="1"/>
</dbReference>
<reference evidence="9 10" key="2">
    <citation type="submission" date="2024-10" db="EMBL/GenBank/DDBJ databases">
        <authorList>
            <person name="Ryan C."/>
        </authorList>
    </citation>
    <scope>NUCLEOTIDE SEQUENCE [LARGE SCALE GENOMIC DNA]</scope>
</reference>
<keyword evidence="10" id="KW-1185">Reference proteome</keyword>
<dbReference type="PANTHER" id="PTHR43788:SF17">
    <property type="entry name" value="OS09G0130800 PROTEIN"/>
    <property type="match status" value="1"/>
</dbReference>
<dbReference type="CDD" id="cd18808">
    <property type="entry name" value="SF1_C_Upf1"/>
    <property type="match status" value="1"/>
</dbReference>
<dbReference type="InterPro" id="IPR048761">
    <property type="entry name" value="SMUBP-2_HCS1_1B"/>
</dbReference>
<feature type="region of interest" description="Disordered" evidence="7">
    <location>
        <begin position="68"/>
        <end position="103"/>
    </location>
</feature>
<evidence type="ECO:0000256" key="2">
    <source>
        <dbReference type="ARBA" id="ARBA00022741"/>
    </source>
</evidence>
<name>A0ABC9G9E6_9POAL</name>
<keyword evidence="3" id="KW-0378">Hydrolase</keyword>
<feature type="compositionally biased region" description="Basic residues" evidence="7">
    <location>
        <begin position="82"/>
        <end position="95"/>
    </location>
</feature>
<dbReference type="SUPFAM" id="SSF52540">
    <property type="entry name" value="P-loop containing nucleoside triphosphate hydrolases"/>
    <property type="match status" value="1"/>
</dbReference>
<dbReference type="Pfam" id="PF13086">
    <property type="entry name" value="AAA_11"/>
    <property type="match status" value="1"/>
</dbReference>
<dbReference type="InterPro" id="IPR027417">
    <property type="entry name" value="P-loop_NTPase"/>
</dbReference>
<evidence type="ECO:0000313" key="10">
    <source>
        <dbReference type="Proteomes" id="UP001497457"/>
    </source>
</evidence>
<evidence type="ECO:0000256" key="7">
    <source>
        <dbReference type="SAM" id="MobiDB-lite"/>
    </source>
</evidence>
<keyword evidence="4" id="KW-0347">Helicase</keyword>
<dbReference type="Gene3D" id="3.40.50.300">
    <property type="entry name" value="P-loop containing nucleotide triphosphate hydrolases"/>
    <property type="match status" value="2"/>
</dbReference>
<dbReference type="InterPro" id="IPR014001">
    <property type="entry name" value="Helicase_ATP-bd"/>
</dbReference>
<dbReference type="GO" id="GO:0003678">
    <property type="term" value="F:DNA helicase activity"/>
    <property type="evidence" value="ECO:0007669"/>
    <property type="project" value="UniProtKB-EC"/>
</dbReference>
<dbReference type="InterPro" id="IPR050534">
    <property type="entry name" value="Coronavir_polyprotein_1ab"/>
</dbReference>